<comment type="caution">
    <text evidence="1">The sequence shown here is derived from an EMBL/GenBank/DDBJ whole genome shotgun (WGS) entry which is preliminary data.</text>
</comment>
<sequence>MTQLKTTRRRPTRVLWRPLHYNAGLSGNLYKWGIQTPVIALAEECNLAEKVIKHFVGLSFLYWRCKPGVELAVGGCREIHPTHKQVKDAPLRPGGAAIRIIVEMIDLQVRKMAITDRSRIKISCELVKVTQLSFRCPWMTPKSCGGTSQKEERGETRNGKIGINFAENLSISEQTDITQHATIKGSGAGKPSHTLKQISCRLLNALEEAKGYIYSSDLKRGDDHFRKVLSVNEVDRSEGLSLTIEVLSTTCPVTSGMGLVDVYSDACLTITEEYDQIECHLKLDQLNVHIMHKK</sequence>
<proteinExistence type="predicted"/>
<dbReference type="AlphaFoldDB" id="A0A0V1JKY5"/>
<name>A0A0V1JKY5_TRIPS</name>
<evidence type="ECO:0000313" key="1">
    <source>
        <dbReference type="EMBL" id="KRZ35588.1"/>
    </source>
</evidence>
<accession>A0A0V1JKY5</accession>
<protein>
    <submittedName>
        <fullName evidence="1">Uncharacterized protein</fullName>
    </submittedName>
</protein>
<reference evidence="1 2" key="1">
    <citation type="submission" date="2015-01" db="EMBL/GenBank/DDBJ databases">
        <title>Evolution of Trichinella species and genotypes.</title>
        <authorList>
            <person name="Korhonen P.K."/>
            <person name="Edoardo P."/>
            <person name="Giuseppe L.R."/>
            <person name="Gasser R.B."/>
        </authorList>
    </citation>
    <scope>NUCLEOTIDE SEQUENCE [LARGE SCALE GENOMIC DNA]</scope>
    <source>
        <strain evidence="1">ISS176</strain>
    </source>
</reference>
<gene>
    <name evidence="1" type="ORF">T4C_7633</name>
</gene>
<dbReference type="EMBL" id="JYDV01000087">
    <property type="protein sequence ID" value="KRZ35588.1"/>
    <property type="molecule type" value="Genomic_DNA"/>
</dbReference>
<evidence type="ECO:0000313" key="2">
    <source>
        <dbReference type="Proteomes" id="UP000054826"/>
    </source>
</evidence>
<dbReference type="Proteomes" id="UP000054826">
    <property type="component" value="Unassembled WGS sequence"/>
</dbReference>
<organism evidence="1 2">
    <name type="scientific">Trichinella pseudospiralis</name>
    <name type="common">Parasitic roundworm</name>
    <dbReference type="NCBI Taxonomy" id="6337"/>
    <lineage>
        <taxon>Eukaryota</taxon>
        <taxon>Metazoa</taxon>
        <taxon>Ecdysozoa</taxon>
        <taxon>Nematoda</taxon>
        <taxon>Enoplea</taxon>
        <taxon>Dorylaimia</taxon>
        <taxon>Trichinellida</taxon>
        <taxon>Trichinellidae</taxon>
        <taxon>Trichinella</taxon>
    </lineage>
</organism>